<feature type="region of interest" description="Disordered" evidence="1">
    <location>
        <begin position="21"/>
        <end position="97"/>
    </location>
</feature>
<comment type="caution">
    <text evidence="3">The sequence shown here is derived from an EMBL/GenBank/DDBJ whole genome shotgun (WGS) entry which is preliminary data.</text>
</comment>
<dbReference type="Proteomes" id="UP000295380">
    <property type="component" value="Unassembled WGS sequence"/>
</dbReference>
<feature type="chain" id="PRO_5020540598" evidence="2">
    <location>
        <begin position="20"/>
        <end position="97"/>
    </location>
</feature>
<feature type="signal peptide" evidence="2">
    <location>
        <begin position="1"/>
        <end position="19"/>
    </location>
</feature>
<feature type="compositionally biased region" description="Basic and acidic residues" evidence="1">
    <location>
        <begin position="29"/>
        <end position="97"/>
    </location>
</feature>
<evidence type="ECO:0000313" key="3">
    <source>
        <dbReference type="EMBL" id="TDU24720.1"/>
    </source>
</evidence>
<reference evidence="3 4" key="1">
    <citation type="submission" date="2019-03" db="EMBL/GenBank/DDBJ databases">
        <title>Genomic Encyclopedia of Type Strains, Phase IV (KMG-IV): sequencing the most valuable type-strain genomes for metagenomic binning, comparative biology and taxonomic classification.</title>
        <authorList>
            <person name="Goeker M."/>
        </authorList>
    </citation>
    <scope>NUCLEOTIDE SEQUENCE [LARGE SCALE GENOMIC DNA]</scope>
    <source>
        <strain evidence="3 4">DSM 6770</strain>
    </source>
</reference>
<accession>A0A4R7NW28</accession>
<dbReference type="RefSeq" id="WP_133693319.1">
    <property type="nucleotide sequence ID" value="NZ_SOBR01000001.1"/>
</dbReference>
<keyword evidence="4" id="KW-1185">Reference proteome</keyword>
<sequence length="97" mass="11707">MVKAILLVTLCVLTWPVLADAPDQSDSLSDSRQRNKLQRDISSDRATIIERRHSLDHSERRRERFDERLQQERQLERSQRRLEDSQRELRDQRRQSP</sequence>
<name>A0A4R7NW28_9GAMM</name>
<keyword evidence="2" id="KW-0732">Signal</keyword>
<organism evidence="3 4">
    <name type="scientific">Chromohalobacter marismortui</name>
    <dbReference type="NCBI Taxonomy" id="42055"/>
    <lineage>
        <taxon>Bacteria</taxon>
        <taxon>Pseudomonadati</taxon>
        <taxon>Pseudomonadota</taxon>
        <taxon>Gammaproteobacteria</taxon>
        <taxon>Oceanospirillales</taxon>
        <taxon>Halomonadaceae</taxon>
        <taxon>Chromohalobacter</taxon>
    </lineage>
</organism>
<dbReference type="EMBL" id="SOBR01000001">
    <property type="protein sequence ID" value="TDU24720.1"/>
    <property type="molecule type" value="Genomic_DNA"/>
</dbReference>
<evidence type="ECO:0000256" key="2">
    <source>
        <dbReference type="SAM" id="SignalP"/>
    </source>
</evidence>
<protein>
    <submittedName>
        <fullName evidence="3">Uncharacterized protein</fullName>
    </submittedName>
</protein>
<gene>
    <name evidence="3" type="ORF">C8E00_10197</name>
</gene>
<evidence type="ECO:0000313" key="4">
    <source>
        <dbReference type="Proteomes" id="UP000295380"/>
    </source>
</evidence>
<proteinExistence type="predicted"/>
<dbReference type="AlphaFoldDB" id="A0A4R7NW28"/>
<evidence type="ECO:0000256" key="1">
    <source>
        <dbReference type="SAM" id="MobiDB-lite"/>
    </source>
</evidence>